<dbReference type="AlphaFoldDB" id="A0A7M6DMB0"/>
<evidence type="ECO:0000313" key="2">
    <source>
        <dbReference type="Proteomes" id="UP000594262"/>
    </source>
</evidence>
<dbReference type="OrthoDB" id="6034190at2759"/>
<keyword evidence="2" id="KW-1185">Reference proteome</keyword>
<accession>A0A7M6DMB0</accession>
<protein>
    <submittedName>
        <fullName evidence="1">Uncharacterized protein</fullName>
    </submittedName>
</protein>
<name>A0A7M6DMB0_9CNID</name>
<dbReference type="Proteomes" id="UP000594262">
    <property type="component" value="Unplaced"/>
</dbReference>
<evidence type="ECO:0000313" key="1">
    <source>
        <dbReference type="EnsemblMetazoa" id="CLYHEMP015922.1"/>
    </source>
</evidence>
<sequence>MDTDIYDEQEVEKEKGLEWEAAGMCASIAGCKTKHHACFLMDGRCRELCYPDGPVNARNIMRADFYTYNENTIKDYPAGSPIKEMYDNMILKGTSVADLYQGNVFKRNNVPVTQGLKSKYNHKFCNAACVTTLRGGCRAMGVFKNAHDWCLTALAWLDDIENLEGPSSYVLKLVADLIRDSTNSLDSMQGVLVASAASSAMLTSDWWENGNKLFGNEFGFAVQHSLWLAIFAGRIRFTLQPKVPDQPNIGTTMLCDVQEAENFELDSGSVYASICTFLDANEHMRFRPEIHTRNSIGCVEKTTGMAFIRVGDWAKPTATATCIGGELNKHGIAFQDSMKLITVEITTRGVILFPPSIKESLKSMTTTQCTTAKGNGPNENGILGKCGLQTVGGICNWFAVW</sequence>
<dbReference type="EnsemblMetazoa" id="CLYHEMT015922.1">
    <property type="protein sequence ID" value="CLYHEMP015922.1"/>
    <property type="gene ID" value="CLYHEMG015922"/>
</dbReference>
<reference evidence="1" key="1">
    <citation type="submission" date="2021-01" db="UniProtKB">
        <authorList>
            <consortium name="EnsemblMetazoa"/>
        </authorList>
    </citation>
    <scope>IDENTIFICATION</scope>
</reference>
<organism evidence="1 2">
    <name type="scientific">Clytia hemisphaerica</name>
    <dbReference type="NCBI Taxonomy" id="252671"/>
    <lineage>
        <taxon>Eukaryota</taxon>
        <taxon>Metazoa</taxon>
        <taxon>Cnidaria</taxon>
        <taxon>Hydrozoa</taxon>
        <taxon>Hydroidolina</taxon>
        <taxon>Leptothecata</taxon>
        <taxon>Obeliida</taxon>
        <taxon>Clytiidae</taxon>
        <taxon>Clytia</taxon>
    </lineage>
</organism>
<proteinExistence type="predicted"/>